<reference evidence="2 3" key="1">
    <citation type="submission" date="2016-06" db="EMBL/GenBank/DDBJ databases">
        <title>Insight into the functional genes involving in sulfur oxidation in Pearl River water.</title>
        <authorList>
            <person name="Luo J."/>
            <person name="Tan X."/>
            <person name="Lin W."/>
        </authorList>
    </citation>
    <scope>NUCLEOTIDE SEQUENCE [LARGE SCALE GENOMIC DNA]</scope>
    <source>
        <strain evidence="2 3">LS2</strain>
    </source>
</reference>
<proteinExistence type="predicted"/>
<dbReference type="RefSeq" id="WP_066099372.1">
    <property type="nucleotide sequence ID" value="NZ_CP016027.1"/>
</dbReference>
<evidence type="ECO:0008006" key="4">
    <source>
        <dbReference type="Google" id="ProtNLM"/>
    </source>
</evidence>
<keyword evidence="1" id="KW-1133">Transmembrane helix</keyword>
<gene>
    <name evidence="2" type="ORF">A9404_06120</name>
</gene>
<sequence length="67" mass="7347">MKNHPCQPGAPKRLPRYRRQHGAALAEYAIVTFLFVLVLVGGPNVLHQLAQALSDAYQSFVFALSAP</sequence>
<keyword evidence="3" id="KW-1185">Reference proteome</keyword>
<dbReference type="Proteomes" id="UP000078596">
    <property type="component" value="Chromosome"/>
</dbReference>
<dbReference type="KEGG" id="haz:A9404_06120"/>
<accession>A0A191ZGM5</accession>
<dbReference type="EMBL" id="CP016027">
    <property type="protein sequence ID" value="ANJ67010.1"/>
    <property type="molecule type" value="Genomic_DNA"/>
</dbReference>
<evidence type="ECO:0000313" key="3">
    <source>
        <dbReference type="Proteomes" id="UP000078596"/>
    </source>
</evidence>
<keyword evidence="1" id="KW-0472">Membrane</keyword>
<dbReference type="AlphaFoldDB" id="A0A191ZGM5"/>
<dbReference type="STRING" id="1860122.A9404_06120"/>
<feature type="transmembrane region" description="Helical" evidence="1">
    <location>
        <begin position="21"/>
        <end position="40"/>
    </location>
</feature>
<name>A0A191ZGM5_9GAMM</name>
<evidence type="ECO:0000313" key="2">
    <source>
        <dbReference type="EMBL" id="ANJ67010.1"/>
    </source>
</evidence>
<organism evidence="2 3">
    <name type="scientific">Halothiobacillus diazotrophicus</name>
    <dbReference type="NCBI Taxonomy" id="1860122"/>
    <lineage>
        <taxon>Bacteria</taxon>
        <taxon>Pseudomonadati</taxon>
        <taxon>Pseudomonadota</taxon>
        <taxon>Gammaproteobacteria</taxon>
        <taxon>Chromatiales</taxon>
        <taxon>Halothiobacillaceae</taxon>
        <taxon>Halothiobacillus</taxon>
    </lineage>
</organism>
<evidence type="ECO:0000256" key="1">
    <source>
        <dbReference type="SAM" id="Phobius"/>
    </source>
</evidence>
<protein>
    <recommendedName>
        <fullName evidence="4">Pilus assembly protein</fullName>
    </recommendedName>
</protein>
<keyword evidence="1" id="KW-0812">Transmembrane</keyword>